<dbReference type="EMBL" id="CP006763">
    <property type="protein sequence ID" value="AGY76359.1"/>
    <property type="molecule type" value="Genomic_DNA"/>
</dbReference>
<keyword evidence="2" id="KW-1185">Reference proteome</keyword>
<proteinExistence type="predicted"/>
<organism evidence="1 2">
    <name type="scientific">Clostridium autoethanogenum DSM 10061</name>
    <dbReference type="NCBI Taxonomy" id="1341692"/>
    <lineage>
        <taxon>Bacteria</taxon>
        <taxon>Bacillati</taxon>
        <taxon>Bacillota</taxon>
        <taxon>Clostridia</taxon>
        <taxon>Eubacteriales</taxon>
        <taxon>Clostridiaceae</taxon>
        <taxon>Clostridium</taxon>
    </lineage>
</organism>
<accession>A0ABN4BFG1</accession>
<gene>
    <name evidence="1" type="ORF">CAETHG_2146</name>
</gene>
<sequence length="247" mass="29427">MNDDSINYVLDNYKGVRRDRALKIISGQLKETDLEFKQYVKNELVRDRKTIIEQYKNIEGLHEVRKACEREYKYYEKINDVVNKAEFQLNISEVDKLAKEILRIIATLGEHFIDVLSLNILEEHDVCQLLNINWKIFKNNKQAYIKQFGEKDKLVYKVISVMGPEYRYRKGRMKEIYDCPKYEMPVYWAMNERIMQEVDNNKELKKLADEAFEKLFPDVKTYRVVKDLEGNVIKVVEETEKSSSESN</sequence>
<evidence type="ECO:0000313" key="2">
    <source>
        <dbReference type="Proteomes" id="UP000017590"/>
    </source>
</evidence>
<protein>
    <submittedName>
        <fullName evidence="1">Uncharacterized protein</fullName>
    </submittedName>
</protein>
<dbReference type="RefSeq" id="WP_013236736.1">
    <property type="nucleotide sequence ID" value="NC_022592.1"/>
</dbReference>
<name>A0ABN4BFG1_9CLOT</name>
<evidence type="ECO:0000313" key="1">
    <source>
        <dbReference type="EMBL" id="AGY76359.1"/>
    </source>
</evidence>
<dbReference type="Proteomes" id="UP000017590">
    <property type="component" value="Chromosome"/>
</dbReference>
<reference evidence="2" key="1">
    <citation type="journal article" date="2014" name="Biotechnol. Biofuels">
        <title>Comparison of single-molecule sequencing and hybrid approaches for finishing the genome of Clostridium autoethanogenum and analysis of CRISPR systems in industrial relevant Clostridia.</title>
        <authorList>
            <person name="Brown S.D."/>
            <person name="Nagaraju S."/>
            <person name="Utturkar S."/>
            <person name="De Tissera S."/>
            <person name="Segovia S."/>
            <person name="Mitchell W."/>
            <person name="Land M.L."/>
            <person name="Dassanayake A."/>
            <person name="Kopke M."/>
        </authorList>
    </citation>
    <scope>NUCLEOTIDE SEQUENCE [LARGE SCALE GENOMIC DNA]</scope>
    <source>
        <strain evidence="2">DSM 10061</strain>
    </source>
</reference>